<organism evidence="5 6">
    <name type="scientific">Microbispora triticiradicis</name>
    <dbReference type="NCBI Taxonomy" id="2200763"/>
    <lineage>
        <taxon>Bacteria</taxon>
        <taxon>Bacillati</taxon>
        <taxon>Actinomycetota</taxon>
        <taxon>Actinomycetes</taxon>
        <taxon>Streptosporangiales</taxon>
        <taxon>Streptosporangiaceae</taxon>
        <taxon>Microbispora</taxon>
    </lineage>
</organism>
<dbReference type="EMBL" id="QFZU02000161">
    <property type="protein sequence ID" value="RGA01677.1"/>
    <property type="molecule type" value="Genomic_DNA"/>
</dbReference>
<dbReference type="SUPFAM" id="SSF46785">
    <property type="entry name" value="Winged helix' DNA-binding domain"/>
    <property type="match status" value="1"/>
</dbReference>
<proteinExistence type="predicted"/>
<evidence type="ECO:0000256" key="3">
    <source>
        <dbReference type="ARBA" id="ARBA00023163"/>
    </source>
</evidence>
<dbReference type="PANTHER" id="PTHR33204:SF37">
    <property type="entry name" value="HTH-TYPE TRANSCRIPTIONAL REGULATOR YODB"/>
    <property type="match status" value="1"/>
</dbReference>
<gene>
    <name evidence="5" type="ORF">DI270_028230</name>
</gene>
<name>A0ABX9LCI5_9ACTN</name>
<dbReference type="PANTHER" id="PTHR33204">
    <property type="entry name" value="TRANSCRIPTIONAL REGULATOR, MARR FAMILY"/>
    <property type="match status" value="1"/>
</dbReference>
<dbReference type="InterPro" id="IPR002577">
    <property type="entry name" value="HTH_HxlR"/>
</dbReference>
<keyword evidence="1" id="KW-0805">Transcription regulation</keyword>
<dbReference type="InterPro" id="IPR036388">
    <property type="entry name" value="WH-like_DNA-bd_sf"/>
</dbReference>
<dbReference type="Gene3D" id="1.10.10.10">
    <property type="entry name" value="Winged helix-like DNA-binding domain superfamily/Winged helix DNA-binding domain"/>
    <property type="match status" value="1"/>
</dbReference>
<sequence length="120" mass="12851">MIEGSCETFVSDCQVRAAAELISHAWDPVVLSALRLGPTRRKELLTRIAGVSDKVLTEALRRLLARGLVLKDGADQMSTRAGAVYRLSPLGESFANGPLAQLAQWAADNQDDLIASSVTS</sequence>
<evidence type="ECO:0000256" key="2">
    <source>
        <dbReference type="ARBA" id="ARBA00023125"/>
    </source>
</evidence>
<evidence type="ECO:0000256" key="1">
    <source>
        <dbReference type="ARBA" id="ARBA00023015"/>
    </source>
</evidence>
<dbReference type="Pfam" id="PF01638">
    <property type="entry name" value="HxlR"/>
    <property type="match status" value="1"/>
</dbReference>
<evidence type="ECO:0000313" key="5">
    <source>
        <dbReference type="EMBL" id="RGA01677.1"/>
    </source>
</evidence>
<dbReference type="InterPro" id="IPR036390">
    <property type="entry name" value="WH_DNA-bd_sf"/>
</dbReference>
<dbReference type="Proteomes" id="UP000262538">
    <property type="component" value="Unassembled WGS sequence"/>
</dbReference>
<keyword evidence="3" id="KW-0804">Transcription</keyword>
<protein>
    <submittedName>
        <fullName evidence="5">Transcriptional regulator</fullName>
    </submittedName>
</protein>
<evidence type="ECO:0000259" key="4">
    <source>
        <dbReference type="PROSITE" id="PS51118"/>
    </source>
</evidence>
<keyword evidence="2" id="KW-0238">DNA-binding</keyword>
<comment type="caution">
    <text evidence="5">The sequence shown here is derived from an EMBL/GenBank/DDBJ whole genome shotgun (WGS) entry which is preliminary data.</text>
</comment>
<feature type="domain" description="HTH hxlR-type" evidence="4">
    <location>
        <begin position="13"/>
        <end position="114"/>
    </location>
</feature>
<dbReference type="PROSITE" id="PS51118">
    <property type="entry name" value="HTH_HXLR"/>
    <property type="match status" value="1"/>
</dbReference>
<evidence type="ECO:0000313" key="6">
    <source>
        <dbReference type="Proteomes" id="UP000262538"/>
    </source>
</evidence>
<dbReference type="RefSeq" id="WP_117409224.1">
    <property type="nucleotide sequence ID" value="NZ_QFZU02000161.1"/>
</dbReference>
<keyword evidence="6" id="KW-1185">Reference proteome</keyword>
<reference evidence="5 6" key="1">
    <citation type="submission" date="2018-08" db="EMBL/GenBank/DDBJ databases">
        <title>Microbispora. triticiradicis sp. nov., a novel actinomycete isolated from the root of wheat (Triticum aestivum L.)).</title>
        <authorList>
            <person name="Han C."/>
        </authorList>
    </citation>
    <scope>NUCLEOTIDE SEQUENCE [LARGE SCALE GENOMIC DNA]</scope>
    <source>
        <strain evidence="5 6">NEAU-HRDPA2-9</strain>
    </source>
</reference>
<accession>A0ABX9LCI5</accession>